<sequence length="251" mass="26588">MAACVLLLVSSLLWVGRADVNCRGTDGRAGAAGAPGRGGWPGVKGEKGEPAVKVEGPADAFAMLRLKGEAGSQGSQGDIGPKGYRGNLGALGRPGPPGPPGLGSRSDGRSQSPQQQRRSAFSAIRSESSYPPFNQIVTFQETAVNKPDDFNAATGYFTCRVPGTYYFNFHSTAKVSICLRLASDALDNKLGFCDFNKNQDQVLSGGAVLQLAAGQRVWLESFRDGQTDNDARDVRDKQIIFNGFLLFPNAA</sequence>
<dbReference type="SUPFAM" id="SSF49842">
    <property type="entry name" value="TNF-like"/>
    <property type="match status" value="1"/>
</dbReference>
<keyword evidence="8" id="KW-1015">Disulfide bond</keyword>
<gene>
    <name evidence="14" type="primary">c1qa</name>
</gene>
<keyword evidence="6" id="KW-0391">Immunity</keyword>
<dbReference type="PANTHER" id="PTHR15427">
    <property type="entry name" value="EMILIN ELASTIN MICROFIBRIL INTERFACE-LOCATED PROTEIN ELASTIN MICROFIBRIL INTERFACER"/>
    <property type="match status" value="1"/>
</dbReference>
<feature type="chain" id="PRO_5025383235" evidence="12">
    <location>
        <begin position="19"/>
        <end position="251"/>
    </location>
</feature>
<dbReference type="InParanoid" id="A0A672HLH5"/>
<dbReference type="OrthoDB" id="6343173at2759"/>
<dbReference type="GO" id="GO:0005581">
    <property type="term" value="C:collagen trimer"/>
    <property type="evidence" value="ECO:0007669"/>
    <property type="project" value="UniProtKB-KW"/>
</dbReference>
<protein>
    <submittedName>
        <fullName evidence="14">Complement C1q subcomponent subunit A-like</fullName>
    </submittedName>
</protein>
<dbReference type="GO" id="GO:0006958">
    <property type="term" value="P:complement activation, classical pathway"/>
    <property type="evidence" value="ECO:0007669"/>
    <property type="project" value="UniProtKB-KW"/>
</dbReference>
<evidence type="ECO:0000256" key="6">
    <source>
        <dbReference type="ARBA" id="ARBA00022859"/>
    </source>
</evidence>
<keyword evidence="3" id="KW-0272">Extracellular matrix</keyword>
<keyword evidence="5" id="KW-0677">Repeat</keyword>
<reference evidence="14" key="3">
    <citation type="submission" date="2025-09" db="UniProtKB">
        <authorList>
            <consortium name="Ensembl"/>
        </authorList>
    </citation>
    <scope>IDENTIFICATION</scope>
</reference>
<feature type="compositionally biased region" description="Gly residues" evidence="11">
    <location>
        <begin position="33"/>
        <end position="42"/>
    </location>
</feature>
<dbReference type="SMART" id="SM00110">
    <property type="entry name" value="C1Q"/>
    <property type="match status" value="1"/>
</dbReference>
<dbReference type="InterPro" id="IPR001073">
    <property type="entry name" value="C1q_dom"/>
</dbReference>
<keyword evidence="9" id="KW-0325">Glycoprotein</keyword>
<dbReference type="InterPro" id="IPR050392">
    <property type="entry name" value="Collagen/C1q_domain"/>
</dbReference>
<evidence type="ECO:0000256" key="1">
    <source>
        <dbReference type="ARBA" id="ARBA00004498"/>
    </source>
</evidence>
<keyword evidence="7" id="KW-0180">Complement pathway</keyword>
<reference evidence="14" key="2">
    <citation type="submission" date="2025-08" db="UniProtKB">
        <authorList>
            <consortium name="Ensembl"/>
        </authorList>
    </citation>
    <scope>IDENTIFICATION</scope>
</reference>
<dbReference type="GO" id="GO:0045087">
    <property type="term" value="P:innate immune response"/>
    <property type="evidence" value="ECO:0007669"/>
    <property type="project" value="UniProtKB-KW"/>
</dbReference>
<evidence type="ECO:0000256" key="2">
    <source>
        <dbReference type="ARBA" id="ARBA00022525"/>
    </source>
</evidence>
<dbReference type="AlphaFoldDB" id="A0A672HLH5"/>
<proteinExistence type="predicted"/>
<dbReference type="PANTHER" id="PTHR15427:SF26">
    <property type="entry name" value="COMPLEMENT C1Q SUBCOMPONENT SUBUNIT A"/>
    <property type="match status" value="1"/>
</dbReference>
<dbReference type="InterPro" id="IPR008983">
    <property type="entry name" value="Tumour_necrosis_fac-like_dom"/>
</dbReference>
<dbReference type="Proteomes" id="UP000472267">
    <property type="component" value="Chromosome 5"/>
</dbReference>
<dbReference type="Gene3D" id="2.60.120.40">
    <property type="match status" value="1"/>
</dbReference>
<keyword evidence="12" id="KW-0732">Signal</keyword>
<evidence type="ECO:0000256" key="11">
    <source>
        <dbReference type="SAM" id="MobiDB-lite"/>
    </source>
</evidence>
<evidence type="ECO:0000256" key="10">
    <source>
        <dbReference type="ARBA" id="ARBA00023278"/>
    </source>
</evidence>
<dbReference type="Pfam" id="PF00386">
    <property type="entry name" value="C1q"/>
    <property type="match status" value="1"/>
</dbReference>
<evidence type="ECO:0000256" key="9">
    <source>
        <dbReference type="ARBA" id="ARBA00023180"/>
    </source>
</evidence>
<keyword evidence="10" id="KW-0379">Hydroxylation</keyword>
<organism evidence="14 15">
    <name type="scientific">Salarias fasciatus</name>
    <name type="common">Jewelled blenny</name>
    <name type="synonym">Blennius fasciatus</name>
    <dbReference type="NCBI Taxonomy" id="181472"/>
    <lineage>
        <taxon>Eukaryota</taxon>
        <taxon>Metazoa</taxon>
        <taxon>Chordata</taxon>
        <taxon>Craniata</taxon>
        <taxon>Vertebrata</taxon>
        <taxon>Euteleostomi</taxon>
        <taxon>Actinopterygii</taxon>
        <taxon>Neopterygii</taxon>
        <taxon>Teleostei</taxon>
        <taxon>Neoteleostei</taxon>
        <taxon>Acanthomorphata</taxon>
        <taxon>Ovalentaria</taxon>
        <taxon>Blenniimorphae</taxon>
        <taxon>Blenniiformes</taxon>
        <taxon>Blennioidei</taxon>
        <taxon>Blenniidae</taxon>
        <taxon>Salariinae</taxon>
        <taxon>Salarias</taxon>
    </lineage>
</organism>
<dbReference type="PRINTS" id="PR00007">
    <property type="entry name" value="COMPLEMNTC1Q"/>
</dbReference>
<feature type="signal peptide" evidence="12">
    <location>
        <begin position="1"/>
        <end position="18"/>
    </location>
</feature>
<evidence type="ECO:0000259" key="13">
    <source>
        <dbReference type="PROSITE" id="PS50871"/>
    </source>
</evidence>
<dbReference type="Ensembl" id="ENSSFAT00005031178.1">
    <property type="protein sequence ID" value="ENSSFAP00005030081.1"/>
    <property type="gene ID" value="ENSSFAG00005015266.1"/>
</dbReference>
<evidence type="ECO:0000256" key="5">
    <source>
        <dbReference type="ARBA" id="ARBA00022737"/>
    </source>
</evidence>
<dbReference type="OMA" id="RNITTYP"/>
<feature type="region of interest" description="Disordered" evidence="11">
    <location>
        <begin position="26"/>
        <end position="50"/>
    </location>
</feature>
<evidence type="ECO:0000256" key="12">
    <source>
        <dbReference type="SAM" id="SignalP"/>
    </source>
</evidence>
<keyword evidence="15" id="KW-1185">Reference proteome</keyword>
<name>A0A672HLH5_SALFA</name>
<dbReference type="PROSITE" id="PS50871">
    <property type="entry name" value="C1Q"/>
    <property type="match status" value="1"/>
</dbReference>
<accession>A0A672HLH5</accession>
<evidence type="ECO:0000313" key="14">
    <source>
        <dbReference type="Ensembl" id="ENSSFAP00005030081.1"/>
    </source>
</evidence>
<feature type="domain" description="C1q" evidence="13">
    <location>
        <begin position="114"/>
        <end position="251"/>
    </location>
</feature>
<comment type="subcellular location">
    <subcellularLocation>
        <location evidence="1">Secreted</location>
        <location evidence="1">Extracellular space</location>
        <location evidence="1">Extracellular matrix</location>
    </subcellularLocation>
</comment>
<keyword evidence="2" id="KW-0964">Secreted</keyword>
<feature type="region of interest" description="Disordered" evidence="11">
    <location>
        <begin position="69"/>
        <end position="124"/>
    </location>
</feature>
<feature type="compositionally biased region" description="Low complexity" evidence="11">
    <location>
        <begin position="102"/>
        <end position="119"/>
    </location>
</feature>
<reference evidence="14" key="1">
    <citation type="submission" date="2019-06" db="EMBL/GenBank/DDBJ databases">
        <authorList>
            <consortium name="Wellcome Sanger Institute Data Sharing"/>
        </authorList>
    </citation>
    <scope>NUCLEOTIDE SEQUENCE [LARGE SCALE GENOMIC DNA]</scope>
</reference>
<evidence type="ECO:0000256" key="4">
    <source>
        <dbReference type="ARBA" id="ARBA00022588"/>
    </source>
</evidence>
<evidence type="ECO:0000256" key="8">
    <source>
        <dbReference type="ARBA" id="ARBA00023157"/>
    </source>
</evidence>
<keyword evidence="4" id="KW-0399">Innate immunity</keyword>
<evidence type="ECO:0000256" key="3">
    <source>
        <dbReference type="ARBA" id="ARBA00022530"/>
    </source>
</evidence>
<evidence type="ECO:0000256" key="7">
    <source>
        <dbReference type="ARBA" id="ARBA00022875"/>
    </source>
</evidence>
<evidence type="ECO:0000313" key="15">
    <source>
        <dbReference type="Proteomes" id="UP000472267"/>
    </source>
</evidence>